<organism evidence="2 3">
    <name type="scientific">Sphingobacterium bambusae</name>
    <dbReference type="NCBI Taxonomy" id="662858"/>
    <lineage>
        <taxon>Bacteria</taxon>
        <taxon>Pseudomonadati</taxon>
        <taxon>Bacteroidota</taxon>
        <taxon>Sphingobacteriia</taxon>
        <taxon>Sphingobacteriales</taxon>
        <taxon>Sphingobacteriaceae</taxon>
        <taxon>Sphingobacterium</taxon>
    </lineage>
</organism>
<dbReference type="Proteomes" id="UP001597525">
    <property type="component" value="Unassembled WGS sequence"/>
</dbReference>
<gene>
    <name evidence="2" type="ORF">ACFS7Y_02480</name>
</gene>
<keyword evidence="3" id="KW-1185">Reference proteome</keyword>
<feature type="compositionally biased region" description="Basic and acidic residues" evidence="1">
    <location>
        <begin position="56"/>
        <end position="69"/>
    </location>
</feature>
<protein>
    <submittedName>
        <fullName evidence="2">Uncharacterized protein</fullName>
    </submittedName>
</protein>
<evidence type="ECO:0000313" key="2">
    <source>
        <dbReference type="EMBL" id="MFD2966232.1"/>
    </source>
</evidence>
<accession>A0ABW6B9Z8</accession>
<comment type="caution">
    <text evidence="2">The sequence shown here is derived from an EMBL/GenBank/DDBJ whole genome shotgun (WGS) entry which is preliminary data.</text>
</comment>
<proteinExistence type="predicted"/>
<evidence type="ECO:0000313" key="3">
    <source>
        <dbReference type="Proteomes" id="UP001597525"/>
    </source>
</evidence>
<dbReference type="RefSeq" id="WP_320184023.1">
    <property type="nucleotide sequence ID" value="NZ_CP138332.1"/>
</dbReference>
<name>A0ABW6B9Z8_9SPHI</name>
<sequence>MTTKQEIFSAIGLGSFWGRTWNDYEQLIIGAGQRSKSQVIQDSDQSPRAADGSKILAEEGDKFPDDGQEGRVLSRGQSRS</sequence>
<feature type="region of interest" description="Disordered" evidence="1">
    <location>
        <begin position="33"/>
        <end position="80"/>
    </location>
</feature>
<evidence type="ECO:0000256" key="1">
    <source>
        <dbReference type="SAM" id="MobiDB-lite"/>
    </source>
</evidence>
<dbReference type="EMBL" id="JBHUPB010000003">
    <property type="protein sequence ID" value="MFD2966232.1"/>
    <property type="molecule type" value="Genomic_DNA"/>
</dbReference>
<feature type="compositionally biased region" description="Polar residues" evidence="1">
    <location>
        <begin position="34"/>
        <end position="46"/>
    </location>
</feature>
<reference evidence="3" key="1">
    <citation type="journal article" date="2019" name="Int. J. Syst. Evol. Microbiol.">
        <title>The Global Catalogue of Microorganisms (GCM) 10K type strain sequencing project: providing services to taxonomists for standard genome sequencing and annotation.</title>
        <authorList>
            <consortium name="The Broad Institute Genomics Platform"/>
            <consortium name="The Broad Institute Genome Sequencing Center for Infectious Disease"/>
            <person name="Wu L."/>
            <person name="Ma J."/>
        </authorList>
    </citation>
    <scope>NUCLEOTIDE SEQUENCE [LARGE SCALE GENOMIC DNA]</scope>
    <source>
        <strain evidence="3">KCTC 22814</strain>
    </source>
</reference>